<dbReference type="GO" id="GO:0034456">
    <property type="term" value="C:UTP-C complex"/>
    <property type="evidence" value="ECO:0007669"/>
    <property type="project" value="TreeGrafter"/>
</dbReference>
<feature type="compositionally biased region" description="Acidic residues" evidence="6">
    <location>
        <begin position="66"/>
        <end position="76"/>
    </location>
</feature>
<name>A0AAJ8LX75_9TREE</name>
<dbReference type="GO" id="GO:0003723">
    <property type="term" value="F:RNA binding"/>
    <property type="evidence" value="ECO:0007669"/>
    <property type="project" value="UniProtKB-KW"/>
</dbReference>
<dbReference type="Pfam" id="PF17406">
    <property type="entry name" value="Nrap_D5"/>
    <property type="match status" value="1"/>
</dbReference>
<evidence type="ECO:0000256" key="1">
    <source>
        <dbReference type="ARBA" id="ARBA00004604"/>
    </source>
</evidence>
<evidence type="ECO:0000259" key="7">
    <source>
        <dbReference type="Pfam" id="PF03813"/>
    </source>
</evidence>
<dbReference type="KEGG" id="cdep:91084356"/>
<dbReference type="Pfam" id="PF03813">
    <property type="entry name" value="Nrap"/>
    <property type="match status" value="1"/>
</dbReference>
<dbReference type="EMBL" id="CP143784">
    <property type="protein sequence ID" value="WVN85003.1"/>
    <property type="molecule type" value="Genomic_DNA"/>
</dbReference>
<dbReference type="GO" id="GO:0032040">
    <property type="term" value="C:small-subunit processome"/>
    <property type="evidence" value="ECO:0007669"/>
    <property type="project" value="TreeGrafter"/>
</dbReference>
<dbReference type="RefSeq" id="XP_066065704.1">
    <property type="nucleotide sequence ID" value="XM_066209607.1"/>
</dbReference>
<keyword evidence="5" id="KW-0687">Ribonucleoprotein</keyword>
<dbReference type="InterPro" id="IPR035371">
    <property type="entry name" value="Nrap_D6"/>
</dbReference>
<evidence type="ECO:0000259" key="9">
    <source>
        <dbReference type="Pfam" id="PF17404"/>
    </source>
</evidence>
<comment type="subcellular location">
    <subcellularLocation>
        <location evidence="1 5">Nucleus</location>
        <location evidence="1 5">Nucleolus</location>
    </subcellularLocation>
</comment>
<keyword evidence="14" id="KW-1185">Reference proteome</keyword>
<dbReference type="PANTHER" id="PTHR17972:SF0">
    <property type="entry name" value="NUCLEOLAR PROTEIN 6"/>
    <property type="match status" value="1"/>
</dbReference>
<proteinExistence type="inferred from homology"/>
<dbReference type="GO" id="GO:0006409">
    <property type="term" value="P:tRNA export from nucleus"/>
    <property type="evidence" value="ECO:0007669"/>
    <property type="project" value="TreeGrafter"/>
</dbReference>
<sequence>MLPRSLSKRKSATEDSSYNKRGPAIKSTQKVSDEDGEDDNGLATGCGQATTGQPQDFMADSQHFNDEDDMASDDEQDLSNEMNDVDLVAGPSKSKGLYKPPTISEMEMLRGTETGSTAFSLQLSELLESTLLPITPQSNLKTLLSTLHDALLNILPLSPLPPQKAVKRLNGVKIPFPGPEEFNPLKKGKDVKWTLGWERPEEVIIGGSWGVVGGWKKSKGEMGGIDLVVVMPHNLFSAKDRLDYRYFHKRVHYLAVIFYNLQRLSMEDGPLSGVKLRWSIAMGDERRPVILLSAGKDQGLRYRTEIQIQASIPPNLFQTSSLAPSKSLVRTTTSSDETISTPTPLYNTSILHDTLQKPHLLHLHRLHQGLSPSTRTMDSYLALWRIWARRRAIPIERGGSGWLASLILQWVTNGGWIGGVGGKRGSIRKVNGLGIGLSVWVILRATWEFLAHIDFRSTPIFLHAPPTSPSGSFSHDQFLQFDQVFTDPAGLVNVFAEWLPGEIDYLKYHARATLAILEDDNRERFSDVFLRDFTFGPGVFDEFLQVDLSSAKFEANLDQRSEYPSTLLVKYLISSTLTRGFSDRVALIFTSLFSNNTLHIGLMLDSTHSIRILDTGPSSEQIKEGEEFRALWGDKAELRRFKDGSIVESIVWDISRPEDAGLIPGRILKYLLKRHYSIPEENILSFSTNQEWLKIVQVPSSAREGVNTQGSEKQGFRLTMSAYDQLYRILKDLGSELPLDILNVQPSSSLLRYSSTFVPHPLDVNRYKAAPECIQYVPFAEVIVQFESSPRWPDDLAAVQKVKLALFGKLAGILKERLPHAHIAVVFNHDGSEIEDHIALEILLPEGVAFRLRVFYEREQTMLQRAVDEEHPIFATSLPLPQKRIALPALAKHLQLFHYLPAHHSALSPLHHRYPSYSAATRLLKRWFAAHLLLGQVSEEAVELVMASVYLDPGLGRFPSSATSGFFRSLELFTSWDWKNEPLLVPIITANSFFANSASDCVPFPNELRREAVKYFESLRAKERGAEGKGKLHPWIVVTESDIEGRRWTKGVGKAIAIRISVLAKASLTAMHNSIAHEALDVQGLFMTPVSDYDFLLHLSPTRLTRSHLAVSPNPSLWEPHLRYHNLPRNSSKEDAIKIGFDPAESFVNDLRKIYGDNLLFFHDIYGGSFIAGVWNSKLTARGQKAYLGWSSKPVQSDAELVEVNRDGILGEIARLGKGLVEKIERRR</sequence>
<dbReference type="InterPro" id="IPR005554">
    <property type="entry name" value="NOL6/Upt22"/>
</dbReference>
<dbReference type="GO" id="GO:0032545">
    <property type="term" value="C:CURI complex"/>
    <property type="evidence" value="ECO:0007669"/>
    <property type="project" value="TreeGrafter"/>
</dbReference>
<dbReference type="Pfam" id="PF17404">
    <property type="entry name" value="Nrap_D3"/>
    <property type="match status" value="1"/>
</dbReference>
<reference evidence="13" key="2">
    <citation type="journal article" date="2022" name="Elife">
        <title>Obligate sexual reproduction of a homothallic fungus closely related to the Cryptococcus pathogenic species complex.</title>
        <authorList>
            <person name="Passer A.R."/>
            <person name="Clancey S.A."/>
            <person name="Shea T."/>
            <person name="David-Palma M."/>
            <person name="Averette A.F."/>
            <person name="Boekhout T."/>
            <person name="Porcel B.M."/>
            <person name="Nowrousian M."/>
            <person name="Cuomo C.A."/>
            <person name="Sun S."/>
            <person name="Heitman J."/>
            <person name="Coelho M.A."/>
        </authorList>
    </citation>
    <scope>NUCLEOTIDE SEQUENCE</scope>
    <source>
        <strain evidence="13">CBS 7841</strain>
    </source>
</reference>
<evidence type="ECO:0000256" key="5">
    <source>
        <dbReference type="RuleBase" id="RU364032"/>
    </source>
</evidence>
<dbReference type="Proteomes" id="UP000094043">
    <property type="component" value="Chromosome 1"/>
</dbReference>
<keyword evidence="5" id="KW-0698">rRNA processing</keyword>
<dbReference type="AlphaFoldDB" id="A0AAJ8LX75"/>
<dbReference type="GO" id="GO:0006364">
    <property type="term" value="P:rRNA processing"/>
    <property type="evidence" value="ECO:0007669"/>
    <property type="project" value="UniProtKB-KW"/>
</dbReference>
<dbReference type="InterPro" id="IPR035367">
    <property type="entry name" value="Nrap_D2"/>
</dbReference>
<evidence type="ECO:0000256" key="3">
    <source>
        <dbReference type="ARBA" id="ARBA00022884"/>
    </source>
</evidence>
<accession>A0AAJ8LX75</accession>
<dbReference type="Gene3D" id="1.10.1410.10">
    <property type="match status" value="1"/>
</dbReference>
<reference evidence="13" key="3">
    <citation type="submission" date="2024-01" db="EMBL/GenBank/DDBJ databases">
        <authorList>
            <person name="Coelho M.A."/>
            <person name="David-Palma M."/>
            <person name="Shea T."/>
            <person name="Sun S."/>
            <person name="Cuomo C.A."/>
            <person name="Heitman J."/>
        </authorList>
    </citation>
    <scope>NUCLEOTIDE SEQUENCE</scope>
    <source>
        <strain evidence="13">CBS 7841</strain>
    </source>
</reference>
<protein>
    <recommendedName>
        <fullName evidence="5">U3 small nucleolar RNA-associated protein 22</fullName>
    </recommendedName>
</protein>
<feature type="domain" description="Nrap protein" evidence="11">
    <location>
        <begin position="914"/>
        <end position="1087"/>
    </location>
</feature>
<dbReference type="Pfam" id="PF17407">
    <property type="entry name" value="Nrap_D6"/>
    <property type="match status" value="1"/>
</dbReference>
<dbReference type="Pfam" id="PF17403">
    <property type="entry name" value="Nrap_D2"/>
    <property type="match status" value="1"/>
</dbReference>
<evidence type="ECO:0000256" key="6">
    <source>
        <dbReference type="SAM" id="MobiDB-lite"/>
    </source>
</evidence>
<dbReference type="InterPro" id="IPR035368">
    <property type="entry name" value="Nrap_D3"/>
</dbReference>
<dbReference type="Gene3D" id="3.30.70.3030">
    <property type="match status" value="1"/>
</dbReference>
<dbReference type="PANTHER" id="PTHR17972">
    <property type="entry name" value="NUCLEOLAR RNA-ASSOCIATED PROTEIN"/>
    <property type="match status" value="1"/>
</dbReference>
<gene>
    <name evidence="13" type="ORF">L203_100140</name>
</gene>
<feature type="domain" description="Nrap protein" evidence="12">
    <location>
        <begin position="1091"/>
        <end position="1224"/>
    </location>
</feature>
<evidence type="ECO:0000259" key="11">
    <source>
        <dbReference type="Pfam" id="PF17406"/>
    </source>
</evidence>
<dbReference type="InterPro" id="IPR035082">
    <property type="entry name" value="Nrap_D1"/>
</dbReference>
<keyword evidence="3 5" id="KW-0694">RNA-binding</keyword>
<feature type="domain" description="Nrap protein" evidence="9">
    <location>
        <begin position="540"/>
        <end position="676"/>
    </location>
</feature>
<reference evidence="13" key="1">
    <citation type="submission" date="2016-06" db="EMBL/GenBank/DDBJ databases">
        <authorList>
            <person name="Cuomo C."/>
            <person name="Litvintseva A."/>
            <person name="Heitman J."/>
            <person name="Chen Y."/>
            <person name="Sun S."/>
            <person name="Springer D."/>
            <person name="Dromer F."/>
            <person name="Young S."/>
            <person name="Zeng Q."/>
            <person name="Chapman S."/>
            <person name="Gujja S."/>
            <person name="Saif S."/>
            <person name="Birren B."/>
        </authorList>
    </citation>
    <scope>NUCLEOTIDE SEQUENCE</scope>
    <source>
        <strain evidence="13">CBS 7841</strain>
    </source>
</reference>
<keyword evidence="5" id="KW-0690">Ribosome biogenesis</keyword>
<evidence type="ECO:0000259" key="8">
    <source>
        <dbReference type="Pfam" id="PF17403"/>
    </source>
</evidence>
<dbReference type="Pfam" id="PF17405">
    <property type="entry name" value="Nrap_D4"/>
    <property type="match status" value="1"/>
</dbReference>
<feature type="domain" description="Nrap protein" evidence="8">
    <location>
        <begin position="381"/>
        <end position="531"/>
    </location>
</feature>
<evidence type="ECO:0000256" key="4">
    <source>
        <dbReference type="ARBA" id="ARBA00023242"/>
    </source>
</evidence>
<feature type="domain" description="Nrap protein" evidence="10">
    <location>
        <begin position="705"/>
        <end position="912"/>
    </location>
</feature>
<feature type="compositionally biased region" description="Basic residues" evidence="6">
    <location>
        <begin position="1"/>
        <end position="10"/>
    </location>
</feature>
<comment type="similarity">
    <text evidence="2 5">Belongs to the NRAP family.</text>
</comment>
<dbReference type="InterPro" id="IPR035369">
    <property type="entry name" value="Nrap_D4"/>
</dbReference>
<evidence type="ECO:0000313" key="13">
    <source>
        <dbReference type="EMBL" id="WVN85003.1"/>
    </source>
</evidence>
<feature type="region of interest" description="Disordered" evidence="6">
    <location>
        <begin position="1"/>
        <end position="76"/>
    </location>
</feature>
<evidence type="ECO:0000256" key="2">
    <source>
        <dbReference type="ARBA" id="ARBA00006674"/>
    </source>
</evidence>
<evidence type="ECO:0000259" key="12">
    <source>
        <dbReference type="Pfam" id="PF17407"/>
    </source>
</evidence>
<keyword evidence="4 5" id="KW-0539">Nucleus</keyword>
<dbReference type="GeneID" id="91084356"/>
<dbReference type="InterPro" id="IPR035370">
    <property type="entry name" value="Nrap_D5"/>
</dbReference>
<evidence type="ECO:0000259" key="10">
    <source>
        <dbReference type="Pfam" id="PF17405"/>
    </source>
</evidence>
<feature type="domain" description="Nrap protein" evidence="7">
    <location>
        <begin position="225"/>
        <end position="367"/>
    </location>
</feature>
<evidence type="ECO:0000313" key="14">
    <source>
        <dbReference type="Proteomes" id="UP000094043"/>
    </source>
</evidence>
<organism evidence="13 14">
    <name type="scientific">Cryptococcus depauperatus CBS 7841</name>
    <dbReference type="NCBI Taxonomy" id="1295531"/>
    <lineage>
        <taxon>Eukaryota</taxon>
        <taxon>Fungi</taxon>
        <taxon>Dikarya</taxon>
        <taxon>Basidiomycota</taxon>
        <taxon>Agaricomycotina</taxon>
        <taxon>Tremellomycetes</taxon>
        <taxon>Tremellales</taxon>
        <taxon>Cryptococcaceae</taxon>
        <taxon>Cryptococcus</taxon>
    </lineage>
</organism>